<evidence type="ECO:0000256" key="1">
    <source>
        <dbReference type="ARBA" id="ARBA00022884"/>
    </source>
</evidence>
<feature type="compositionally biased region" description="Basic and acidic residues" evidence="3">
    <location>
        <begin position="95"/>
        <end position="113"/>
    </location>
</feature>
<feature type="region of interest" description="Disordered" evidence="3">
    <location>
        <begin position="1"/>
        <end position="113"/>
    </location>
</feature>
<dbReference type="AlphaFoldDB" id="A0AAX4NZA1"/>
<dbReference type="Gene3D" id="3.30.70.330">
    <property type="match status" value="3"/>
</dbReference>
<dbReference type="PROSITE" id="PS50102">
    <property type="entry name" value="RRM"/>
    <property type="match status" value="3"/>
</dbReference>
<evidence type="ECO:0000259" key="4">
    <source>
        <dbReference type="PROSITE" id="PS50102"/>
    </source>
</evidence>
<name>A0AAX4NZA1_9CHLO</name>
<feature type="region of interest" description="Disordered" evidence="3">
    <location>
        <begin position="193"/>
        <end position="228"/>
    </location>
</feature>
<organism evidence="5 6">
    <name type="scientific">Chloropicon roscoffensis</name>
    <dbReference type="NCBI Taxonomy" id="1461544"/>
    <lineage>
        <taxon>Eukaryota</taxon>
        <taxon>Viridiplantae</taxon>
        <taxon>Chlorophyta</taxon>
        <taxon>Chloropicophyceae</taxon>
        <taxon>Chloropicales</taxon>
        <taxon>Chloropicaceae</taxon>
        <taxon>Chloropicon</taxon>
    </lineage>
</organism>
<sequence length="513" mass="55153">MVDEVTRIAGETGDAPPPEVTAATPVPVEGDEKAEATPSGGERGSSAKTPTEEDAAGEGEGGKEASGNDNGAGESQAGEVDGGEGHRPSTGLALDAEKSAKQDTEEGETRELSEEARKIVVLGLPYSLTEGDLWRHMRERFGVVQKADLIMDKTTGRSKGFAFVTFADGEQVKKAVEASGTFEIDGRRIDIKLKASKGPGEESRGQKRDRDAAGQHSFQPPPPTHRASLQSRGYQRAVEQNQNLDRRIFVAKIAPDLEGEVVRGYFASFGEIEDFHMPRQGGTHGPHRGIAFVSFANGADAERALETREHIVQPGCAPLAVDRAKSRQPGGGRGPRGGYGGPRPGYDMGGGYTRHVDAVSNAHVRLFVGKLPPQCTEDELRAHFSQFGFIHQVTIPRDAQTGRERNFGFVTFADPSSLSATFSVPEHVVRPGTLPVAVDQATPPRSSMPQYQQPPPHLPYSQGGMQFAQVPGVPYGQGYYGVGQGYQYQQGPQGGAYQVGGQNQFQQNRYQPY</sequence>
<feature type="compositionally biased region" description="Gly residues" evidence="3">
    <location>
        <begin position="329"/>
        <end position="345"/>
    </location>
</feature>
<accession>A0AAX4NZA1</accession>
<dbReference type="PANTHER" id="PTHR48027">
    <property type="entry name" value="HETEROGENEOUS NUCLEAR RIBONUCLEOPROTEIN 87F-RELATED"/>
    <property type="match status" value="1"/>
</dbReference>
<dbReference type="GO" id="GO:0003723">
    <property type="term" value="F:RNA binding"/>
    <property type="evidence" value="ECO:0007669"/>
    <property type="project" value="UniProtKB-UniRule"/>
</dbReference>
<feature type="domain" description="RRM" evidence="4">
    <location>
        <begin position="364"/>
        <end position="443"/>
    </location>
</feature>
<dbReference type="InterPro" id="IPR000504">
    <property type="entry name" value="RRM_dom"/>
</dbReference>
<dbReference type="InterPro" id="IPR012677">
    <property type="entry name" value="Nucleotide-bd_a/b_plait_sf"/>
</dbReference>
<feature type="domain" description="RRM" evidence="4">
    <location>
        <begin position="117"/>
        <end position="198"/>
    </location>
</feature>
<feature type="region of interest" description="Disordered" evidence="3">
    <location>
        <begin position="320"/>
        <end position="345"/>
    </location>
</feature>
<evidence type="ECO:0000313" key="6">
    <source>
        <dbReference type="Proteomes" id="UP001472866"/>
    </source>
</evidence>
<dbReference type="InterPro" id="IPR052462">
    <property type="entry name" value="SLIRP/GR-RBP-like"/>
</dbReference>
<proteinExistence type="predicted"/>
<protein>
    <submittedName>
        <fullName evidence="5">RNA-binding protein</fullName>
    </submittedName>
</protein>
<keyword evidence="6" id="KW-1185">Reference proteome</keyword>
<reference evidence="5 6" key="1">
    <citation type="submission" date="2024-03" db="EMBL/GenBank/DDBJ databases">
        <title>Complete genome sequence of the green alga Chloropicon roscoffensis RCC1871.</title>
        <authorList>
            <person name="Lemieux C."/>
            <person name="Pombert J.-F."/>
            <person name="Otis C."/>
            <person name="Turmel M."/>
        </authorList>
    </citation>
    <scope>NUCLEOTIDE SEQUENCE [LARGE SCALE GENOMIC DNA]</scope>
    <source>
        <strain evidence="5 6">RCC1871</strain>
    </source>
</reference>
<dbReference type="Proteomes" id="UP001472866">
    <property type="component" value="Chromosome 01"/>
</dbReference>
<dbReference type="Pfam" id="PF00076">
    <property type="entry name" value="RRM_1"/>
    <property type="match status" value="3"/>
</dbReference>
<evidence type="ECO:0000256" key="3">
    <source>
        <dbReference type="SAM" id="MobiDB-lite"/>
    </source>
</evidence>
<gene>
    <name evidence="5" type="ORF">HKI87_01g07830</name>
</gene>
<dbReference type="CDD" id="cd00590">
    <property type="entry name" value="RRM_SF"/>
    <property type="match status" value="1"/>
</dbReference>
<feature type="domain" description="RRM" evidence="4">
    <location>
        <begin position="246"/>
        <end position="326"/>
    </location>
</feature>
<dbReference type="SUPFAM" id="SSF54928">
    <property type="entry name" value="RNA-binding domain, RBD"/>
    <property type="match status" value="3"/>
</dbReference>
<dbReference type="SMART" id="SM00360">
    <property type="entry name" value="RRM"/>
    <property type="match status" value="3"/>
</dbReference>
<dbReference type="InterPro" id="IPR035979">
    <property type="entry name" value="RBD_domain_sf"/>
</dbReference>
<feature type="compositionally biased region" description="Basic and acidic residues" evidence="3">
    <location>
        <begin position="193"/>
        <end position="213"/>
    </location>
</feature>
<evidence type="ECO:0000313" key="5">
    <source>
        <dbReference type="EMBL" id="WZN59258.1"/>
    </source>
</evidence>
<evidence type="ECO:0000256" key="2">
    <source>
        <dbReference type="PROSITE-ProRule" id="PRU00176"/>
    </source>
</evidence>
<dbReference type="EMBL" id="CP151501">
    <property type="protein sequence ID" value="WZN59258.1"/>
    <property type="molecule type" value="Genomic_DNA"/>
</dbReference>
<keyword evidence="1 2" id="KW-0694">RNA-binding</keyword>